<organism evidence="10 11">
    <name type="scientific">Methanothrix thermoacetophila (strain DSM 6194 / JCM 14653 / NBRC 101360 / PT)</name>
    <name type="common">Methanosaeta thermophila</name>
    <dbReference type="NCBI Taxonomy" id="349307"/>
    <lineage>
        <taxon>Archaea</taxon>
        <taxon>Methanobacteriati</taxon>
        <taxon>Methanobacteriota</taxon>
        <taxon>Stenosarchaea group</taxon>
        <taxon>Methanomicrobia</taxon>
        <taxon>Methanotrichales</taxon>
        <taxon>Methanotrichaceae</taxon>
        <taxon>Methanothrix</taxon>
    </lineage>
</organism>
<evidence type="ECO:0000256" key="4">
    <source>
        <dbReference type="ARBA" id="ARBA00022691"/>
    </source>
</evidence>
<keyword evidence="6 8" id="KW-0694">RNA-binding</keyword>
<evidence type="ECO:0000256" key="8">
    <source>
        <dbReference type="HAMAP-Rule" id="MF_00290"/>
    </source>
</evidence>
<dbReference type="InterPro" id="IPR042296">
    <property type="entry name" value="tRNA_met_Trm1_C"/>
</dbReference>
<dbReference type="Gene3D" id="3.40.50.150">
    <property type="entry name" value="Vaccinia Virus protein VP39"/>
    <property type="match status" value="1"/>
</dbReference>
<dbReference type="FunFam" id="3.30.56.70:FF:000001">
    <property type="entry name" value="tRNA (guanine(26)-N(2))-dimethyltransferase"/>
    <property type="match status" value="1"/>
</dbReference>
<dbReference type="GO" id="GO:0046872">
    <property type="term" value="F:metal ion binding"/>
    <property type="evidence" value="ECO:0007669"/>
    <property type="project" value="UniProtKB-KW"/>
</dbReference>
<reference evidence="10 11" key="1">
    <citation type="submission" date="2006-10" db="EMBL/GenBank/DDBJ databases">
        <title>Complete sequence of Methanosaeta thermophila PT.</title>
        <authorList>
            <consortium name="US DOE Joint Genome Institute"/>
            <person name="Copeland A."/>
            <person name="Lucas S."/>
            <person name="Lapidus A."/>
            <person name="Barry K."/>
            <person name="Detter J.C."/>
            <person name="Glavina del Rio T."/>
            <person name="Hammon N."/>
            <person name="Israni S."/>
            <person name="Pitluck S."/>
            <person name="Chain P."/>
            <person name="Malfatti S."/>
            <person name="Shin M."/>
            <person name="Vergez L."/>
            <person name="Schmutz J."/>
            <person name="Larimer F."/>
            <person name="Land M."/>
            <person name="Hauser L."/>
            <person name="Kyrpides N."/>
            <person name="Kim E."/>
            <person name="Smith K.S."/>
            <person name="Ingram-Smith C."/>
            <person name="Richardson P."/>
        </authorList>
    </citation>
    <scope>NUCLEOTIDE SEQUENCE [LARGE SCALE GENOMIC DNA]</scope>
    <source>
        <strain evidence="11">DSM 6194 / JCM 14653 / NBRC 101360 / PT</strain>
    </source>
</reference>
<dbReference type="PROSITE" id="PS51626">
    <property type="entry name" value="SAM_MT_TRM1"/>
    <property type="match status" value="1"/>
</dbReference>
<dbReference type="GO" id="GO:0160104">
    <property type="term" value="F:tRNA (guanine(26)-N2)-dimethyltransferase activity"/>
    <property type="evidence" value="ECO:0007669"/>
    <property type="project" value="UniProtKB-UniRule"/>
</dbReference>
<dbReference type="PANTHER" id="PTHR10631:SF3">
    <property type="entry name" value="TRNA (GUANINE(26)-N(2))-DIMETHYLTRANSFERASE"/>
    <property type="match status" value="1"/>
</dbReference>
<evidence type="ECO:0000256" key="5">
    <source>
        <dbReference type="ARBA" id="ARBA00022694"/>
    </source>
</evidence>
<dbReference type="InterPro" id="IPR022923">
    <property type="entry name" value="TRM1_arc_bac"/>
</dbReference>
<evidence type="ECO:0000256" key="9">
    <source>
        <dbReference type="PROSITE-ProRule" id="PRU00958"/>
    </source>
</evidence>
<evidence type="ECO:0000256" key="2">
    <source>
        <dbReference type="ARBA" id="ARBA00022603"/>
    </source>
</evidence>
<dbReference type="PANTHER" id="PTHR10631">
    <property type="entry name" value="N 2 ,N 2 -DIMETHYLGUANOSINE TRNA METHYLTRANSFERASE"/>
    <property type="match status" value="1"/>
</dbReference>
<dbReference type="HOGENOM" id="CLU_010862_5_1_2"/>
<protein>
    <recommendedName>
        <fullName evidence="7 8">tRNA (guanine(26)-N(2))-dimethyltransferase</fullName>
        <ecNumber evidence="7 8">2.1.1.216</ecNumber>
    </recommendedName>
    <alternativeName>
        <fullName evidence="8">tRNA 2,2-dimethylguanosine-26 methyltransferase</fullName>
    </alternativeName>
    <alternativeName>
        <fullName evidence="8">tRNA(guanine-26,N(2)-N(2)) methyltransferase</fullName>
    </alternativeName>
    <alternativeName>
        <fullName evidence="8">tRNA(m(2,2)G26)dimethyltransferase</fullName>
    </alternativeName>
</protein>
<evidence type="ECO:0000256" key="1">
    <source>
        <dbReference type="ARBA" id="ARBA00022555"/>
    </source>
</evidence>
<dbReference type="SUPFAM" id="SSF53335">
    <property type="entry name" value="S-adenosyl-L-methionine-dependent methyltransferases"/>
    <property type="match status" value="1"/>
</dbReference>
<keyword evidence="2 8" id="KW-0489">Methyltransferase</keyword>
<gene>
    <name evidence="8" type="primary">trm1</name>
    <name evidence="10" type="ordered locus">Mthe_1426</name>
</gene>
<name>A0B927_METTP</name>
<dbReference type="Proteomes" id="UP000000674">
    <property type="component" value="Chromosome"/>
</dbReference>
<sequence length="350" mass="38819">MVVEGSVRVNTDGVFYNPRMKTNRDICVAMASELGVNEYLDAFSASGIRGIRVRKEAGVERVVMNDISPSACRRIRENLALNDISDCEVTCESASALMSRRRFEAIDLDPFGSPAQFLAPAASSARSYLFITATDTAPLCGAHLKSGVRKYLAVPLNTEYHREMGVRILMGAVIREMARVDRRGIPLLSYATEHYVRVHMRIKKGAREADEALESMGYVEHCFGCGGWSLRMGMGCRSSGTCSFCGGRTCTAGPLWLGPLHDKDLLRASLKRLDPESRAHRLVLLCSEEIDVPFYYDHHKICRRLRITPSKVEKVISDLLEHGYRASRTHFNGVGIKTDAPMGDLISLLA</sequence>
<dbReference type="GeneID" id="4463231"/>
<dbReference type="EC" id="2.1.1.216" evidence="7 8"/>
<proteinExistence type="inferred from homology"/>
<comment type="caution">
    <text evidence="8">Lacks conserved residue(s) required for the propagation of feature annotation.</text>
</comment>
<dbReference type="Gene3D" id="3.30.56.70">
    <property type="entry name" value="N2,N2-dimethylguanosine tRNA methyltransferase, C-terminal domain"/>
    <property type="match status" value="1"/>
</dbReference>
<evidence type="ECO:0000313" key="11">
    <source>
        <dbReference type="Proteomes" id="UP000000674"/>
    </source>
</evidence>
<feature type="binding site" evidence="8">
    <location>
        <position position="245"/>
    </location>
    <ligand>
        <name>Zn(2+)</name>
        <dbReference type="ChEBI" id="CHEBI:29105"/>
    </ligand>
</feature>
<evidence type="ECO:0000256" key="7">
    <source>
        <dbReference type="ARBA" id="ARBA00039099"/>
    </source>
</evidence>
<feature type="binding site" evidence="8">
    <location>
        <position position="49"/>
    </location>
    <ligand>
        <name>S-adenosyl-L-methionine</name>
        <dbReference type="ChEBI" id="CHEBI:59789"/>
    </ligand>
</feature>
<keyword evidence="5 8" id="KW-0819">tRNA processing</keyword>
<dbReference type="STRING" id="349307.Mthe_1426"/>
<dbReference type="CDD" id="cd02440">
    <property type="entry name" value="AdoMet_MTases"/>
    <property type="match status" value="1"/>
</dbReference>
<comment type="function">
    <text evidence="8">Dimethylates a single guanine residue at position 26 of a number of tRNAs using S-adenosyl-L-methionine as donor of the methyl groups.</text>
</comment>
<keyword evidence="11" id="KW-1185">Reference proteome</keyword>
<keyword evidence="8" id="KW-0862">Zinc</keyword>
<comment type="similarity">
    <text evidence="8 9">Belongs to the class I-like SAM-binding methyltransferase superfamily. Trm1 family.</text>
</comment>
<feature type="binding site" evidence="8">
    <location>
        <position position="222"/>
    </location>
    <ligand>
        <name>Zn(2+)</name>
        <dbReference type="ChEBI" id="CHEBI:29105"/>
    </ligand>
</feature>
<evidence type="ECO:0000256" key="6">
    <source>
        <dbReference type="ARBA" id="ARBA00022884"/>
    </source>
</evidence>
<evidence type="ECO:0000256" key="3">
    <source>
        <dbReference type="ARBA" id="ARBA00022679"/>
    </source>
</evidence>
<comment type="catalytic activity">
    <reaction evidence="8">
        <text>guanosine(26) in tRNA + 2 S-adenosyl-L-methionine = N(2)-dimethylguanosine(26) in tRNA + 2 S-adenosyl-L-homocysteine + 2 H(+)</text>
        <dbReference type="Rhea" id="RHEA:43140"/>
        <dbReference type="Rhea" id="RHEA-COMP:10359"/>
        <dbReference type="Rhea" id="RHEA-COMP:10360"/>
        <dbReference type="ChEBI" id="CHEBI:15378"/>
        <dbReference type="ChEBI" id="CHEBI:57856"/>
        <dbReference type="ChEBI" id="CHEBI:59789"/>
        <dbReference type="ChEBI" id="CHEBI:74269"/>
        <dbReference type="ChEBI" id="CHEBI:74513"/>
        <dbReference type="EC" id="2.1.1.216"/>
    </reaction>
</comment>
<keyword evidence="1 8" id="KW-0820">tRNA-binding</keyword>
<dbReference type="AlphaFoldDB" id="A0B927"/>
<dbReference type="InterPro" id="IPR002905">
    <property type="entry name" value="Trm1"/>
</dbReference>
<dbReference type="HAMAP" id="MF_00290">
    <property type="entry name" value="tRNA_dimethyltr_TRM1"/>
    <property type="match status" value="1"/>
</dbReference>
<keyword evidence="3 8" id="KW-0808">Transferase</keyword>
<feature type="binding site" evidence="8">
    <location>
        <position position="24"/>
    </location>
    <ligand>
        <name>S-adenosyl-L-methionine</name>
        <dbReference type="ChEBI" id="CHEBI:59789"/>
    </ligand>
</feature>
<feature type="binding site" evidence="8">
    <location>
        <position position="66"/>
    </location>
    <ligand>
        <name>S-adenosyl-L-methionine</name>
        <dbReference type="ChEBI" id="CHEBI:59789"/>
    </ligand>
</feature>
<feature type="binding site" evidence="8">
    <location>
        <position position="94"/>
    </location>
    <ligand>
        <name>S-adenosyl-L-methionine</name>
        <dbReference type="ChEBI" id="CHEBI:59789"/>
    </ligand>
</feature>
<keyword evidence="4 8" id="KW-0949">S-adenosyl-L-methionine</keyword>
<evidence type="ECO:0000313" key="10">
    <source>
        <dbReference type="EMBL" id="ABK15201.1"/>
    </source>
</evidence>
<dbReference type="NCBIfam" id="TIGR00308">
    <property type="entry name" value="TRM1"/>
    <property type="match status" value="1"/>
</dbReference>
<feature type="binding site" evidence="8">
    <location>
        <position position="225"/>
    </location>
    <ligand>
        <name>Zn(2+)</name>
        <dbReference type="ChEBI" id="CHEBI:29105"/>
    </ligand>
</feature>
<feature type="binding site" evidence="8">
    <location>
        <position position="242"/>
    </location>
    <ligand>
        <name>Zn(2+)</name>
        <dbReference type="ChEBI" id="CHEBI:29105"/>
    </ligand>
</feature>
<dbReference type="RefSeq" id="WP_011696593.1">
    <property type="nucleotide sequence ID" value="NC_008553.1"/>
</dbReference>
<dbReference type="GO" id="GO:0000049">
    <property type="term" value="F:tRNA binding"/>
    <property type="evidence" value="ECO:0007669"/>
    <property type="project" value="UniProtKB-UniRule"/>
</dbReference>
<dbReference type="GO" id="GO:0002940">
    <property type="term" value="P:tRNA N2-guanine methylation"/>
    <property type="evidence" value="ECO:0007669"/>
    <property type="project" value="TreeGrafter"/>
</dbReference>
<dbReference type="Pfam" id="PF02005">
    <property type="entry name" value="TRM"/>
    <property type="match status" value="1"/>
</dbReference>
<dbReference type="EMBL" id="CP000477">
    <property type="protein sequence ID" value="ABK15201.1"/>
    <property type="molecule type" value="Genomic_DNA"/>
</dbReference>
<dbReference type="InterPro" id="IPR029063">
    <property type="entry name" value="SAM-dependent_MTases_sf"/>
</dbReference>
<keyword evidence="8" id="KW-0479">Metal-binding</keyword>
<dbReference type="KEGG" id="mtp:Mthe_1426"/>
<accession>A0B927</accession>